<organism evidence="1 2">
    <name type="scientific">Spiroplasma cantharicola</name>
    <dbReference type="NCBI Taxonomy" id="362837"/>
    <lineage>
        <taxon>Bacteria</taxon>
        <taxon>Bacillati</taxon>
        <taxon>Mycoplasmatota</taxon>
        <taxon>Mollicutes</taxon>
        <taxon>Entomoplasmatales</taxon>
        <taxon>Spiroplasmataceae</taxon>
        <taxon>Spiroplasma</taxon>
    </lineage>
</organism>
<evidence type="ECO:0000313" key="1">
    <source>
        <dbReference type="EMBL" id="ALD66291.1"/>
    </source>
</evidence>
<protein>
    <submittedName>
        <fullName evidence="1">Uncharacterized protein</fullName>
    </submittedName>
</protein>
<reference evidence="1 2" key="1">
    <citation type="journal article" date="2015" name="Genome Announc.">
        <title>Complete Genome Sequence of Spiroplasma cantharicola CC-1T (DSM 21588), a Bacterium Isolated from Soldier Beetle (Cantharis carolinus).</title>
        <authorList>
            <person name="Lo W.S."/>
            <person name="Liu P.Y."/>
            <person name="Kuo C.H."/>
        </authorList>
    </citation>
    <scope>NUCLEOTIDE SEQUENCE [LARGE SCALE GENOMIC DNA]</scope>
    <source>
        <strain evidence="1 2">CC-1</strain>
    </source>
</reference>
<dbReference type="EMBL" id="CP012622">
    <property type="protein sequence ID" value="ALD66291.1"/>
    <property type="molecule type" value="Genomic_DNA"/>
</dbReference>
<gene>
    <name evidence="1" type="ORF">SCANT_v1c03810</name>
</gene>
<dbReference type="AlphaFoldDB" id="A0A0M4JIA4"/>
<dbReference type="PATRIC" id="fig|362837.3.peg.383"/>
<dbReference type="RefSeq" id="WP_268794790.1">
    <property type="nucleotide sequence ID" value="NZ_CP012622.1"/>
</dbReference>
<evidence type="ECO:0000313" key="2">
    <source>
        <dbReference type="Proteomes" id="UP000063919"/>
    </source>
</evidence>
<dbReference type="Proteomes" id="UP000063919">
    <property type="component" value="Chromosome"/>
</dbReference>
<accession>A0A0M4JIA4</accession>
<keyword evidence="2" id="KW-1185">Reference proteome</keyword>
<dbReference type="KEGG" id="scj:SCANT_v1c03810"/>
<sequence>MDSNGAGKSIFINEFLGFKLDLHQITIDGKDTFTKVKEIIYIAS</sequence>
<name>A0A0M4JIA4_9MOLU</name>
<proteinExistence type="predicted"/>